<dbReference type="Proteomes" id="UP000199339">
    <property type="component" value="Unassembled WGS sequence"/>
</dbReference>
<organism evidence="6 7">
    <name type="scientific">Marinobacter pelagius</name>
    <dbReference type="NCBI Taxonomy" id="379482"/>
    <lineage>
        <taxon>Bacteria</taxon>
        <taxon>Pseudomonadati</taxon>
        <taxon>Pseudomonadota</taxon>
        <taxon>Gammaproteobacteria</taxon>
        <taxon>Pseudomonadales</taxon>
        <taxon>Marinobacteraceae</taxon>
        <taxon>Marinobacter</taxon>
    </lineage>
</organism>
<dbReference type="AlphaFoldDB" id="A0A1I4RTT0"/>
<dbReference type="GO" id="GO:0006412">
    <property type="term" value="P:translation"/>
    <property type="evidence" value="ECO:0007669"/>
    <property type="project" value="UniProtKB-KW"/>
</dbReference>
<comment type="similarity">
    <text evidence="1 4">Belongs to the prolyl-tRNA editing family. YbaK/EbsC subfamily.</text>
</comment>
<sequence length="156" mass="16952">MTPGINVAKKARVPHRIHEYDHDPNSESYGTEAAEKTGADPARVFKTLVASVDNRELVVGVLPVTEMLSMKLIAKAAGGKKATMADKQEVQRATGYVLGGVSPLGQKRRLRTFIDQSARNFDTIYVSAGRRGLEIELAPEDLANLTSAQFTDLQQA</sequence>
<feature type="domain" description="YbaK/aminoacyl-tRNA synthetase-associated" evidence="5">
    <location>
        <begin position="31"/>
        <end position="144"/>
    </location>
</feature>
<dbReference type="CDD" id="cd00002">
    <property type="entry name" value="YbaK_deacylase"/>
    <property type="match status" value="1"/>
</dbReference>
<evidence type="ECO:0000259" key="5">
    <source>
        <dbReference type="Pfam" id="PF04073"/>
    </source>
</evidence>
<accession>A0A1I4RTT0</accession>
<gene>
    <name evidence="6" type="ORF">SAMN04487961_0675</name>
</gene>
<dbReference type="NCBIfam" id="TIGR00011">
    <property type="entry name" value="YbaK_EbsC"/>
    <property type="match status" value="1"/>
</dbReference>
<dbReference type="InterPro" id="IPR036754">
    <property type="entry name" value="YbaK/aa-tRNA-synt-asso_dom_sf"/>
</dbReference>
<keyword evidence="7" id="KW-1185">Reference proteome</keyword>
<evidence type="ECO:0000313" key="6">
    <source>
        <dbReference type="EMBL" id="SFM55460.1"/>
    </source>
</evidence>
<dbReference type="InterPro" id="IPR007214">
    <property type="entry name" value="YbaK/aa-tRNA-synth-assoc-dom"/>
</dbReference>
<proteinExistence type="inferred from homology"/>
<evidence type="ECO:0000256" key="1">
    <source>
        <dbReference type="ARBA" id="ARBA00009798"/>
    </source>
</evidence>
<keyword evidence="2 4" id="KW-0648">Protein biosynthesis</keyword>
<dbReference type="OrthoDB" id="9809296at2"/>
<dbReference type="PIRSF" id="PIRSF006181">
    <property type="entry name" value="EbsC_YbaK"/>
    <property type="match status" value="1"/>
</dbReference>
<dbReference type="GO" id="GO:0002161">
    <property type="term" value="F:aminoacyl-tRNA deacylase activity"/>
    <property type="evidence" value="ECO:0007669"/>
    <property type="project" value="InterPro"/>
</dbReference>
<evidence type="ECO:0000256" key="3">
    <source>
        <dbReference type="ARBA" id="ARBA00023239"/>
    </source>
</evidence>
<dbReference type="GO" id="GO:0016829">
    <property type="term" value="F:lyase activity"/>
    <property type="evidence" value="ECO:0007669"/>
    <property type="project" value="UniProtKB-KW"/>
</dbReference>
<dbReference type="EMBL" id="FOUR01000001">
    <property type="protein sequence ID" value="SFM55460.1"/>
    <property type="molecule type" value="Genomic_DNA"/>
</dbReference>
<evidence type="ECO:0000256" key="4">
    <source>
        <dbReference type="PIRNR" id="PIRNR006181"/>
    </source>
</evidence>
<dbReference type="InterPro" id="IPR004369">
    <property type="entry name" value="Prolyl-tRNA_editing_YbaK/EbsC"/>
</dbReference>
<dbReference type="Pfam" id="PF04073">
    <property type="entry name" value="tRNA_edit"/>
    <property type="match status" value="1"/>
</dbReference>
<dbReference type="RefSeq" id="WP_091998606.1">
    <property type="nucleotide sequence ID" value="NZ_FOUR01000001.1"/>
</dbReference>
<dbReference type="PANTHER" id="PTHR30411">
    <property type="entry name" value="CYTOPLASMIC PROTEIN"/>
    <property type="match status" value="1"/>
</dbReference>
<dbReference type="PANTHER" id="PTHR30411:SF0">
    <property type="entry name" value="CYS-TRNA(PRO)_CYS-TRNA(CYS) DEACYLASE YBAK"/>
    <property type="match status" value="1"/>
</dbReference>
<dbReference type="Gene3D" id="3.90.960.10">
    <property type="entry name" value="YbaK/aminoacyl-tRNA synthetase-associated domain"/>
    <property type="match status" value="1"/>
</dbReference>
<dbReference type="EC" id="4.2.-.-" evidence="4"/>
<evidence type="ECO:0000256" key="2">
    <source>
        <dbReference type="ARBA" id="ARBA00022917"/>
    </source>
</evidence>
<dbReference type="SUPFAM" id="SSF55826">
    <property type="entry name" value="YbaK/ProRS associated domain"/>
    <property type="match status" value="1"/>
</dbReference>
<evidence type="ECO:0000313" key="7">
    <source>
        <dbReference type="Proteomes" id="UP000199339"/>
    </source>
</evidence>
<keyword evidence="3 4" id="KW-0456">Lyase</keyword>
<protein>
    <recommendedName>
        <fullName evidence="4">Cys-tRNA(Pro)/Cys-tRNA(Cys) deacylase</fullName>
        <ecNumber evidence="4">4.2.-.-</ecNumber>
    </recommendedName>
</protein>
<name>A0A1I4RTT0_9GAMM</name>
<reference evidence="7" key="1">
    <citation type="submission" date="2016-10" db="EMBL/GenBank/DDBJ databases">
        <authorList>
            <person name="Varghese N."/>
            <person name="Submissions S."/>
        </authorList>
    </citation>
    <scope>NUCLEOTIDE SEQUENCE [LARGE SCALE GENOMIC DNA]</scope>
    <source>
        <strain evidence="7">CGMCC 1.6775</strain>
    </source>
</reference>